<dbReference type="EC" id="4.2.1.70" evidence="6"/>
<keyword evidence="2 6" id="KW-0378">Hydrolase</keyword>
<keyword evidence="5 6" id="KW-0326">Glycosidase</keyword>
<feature type="binding site" evidence="6">
    <location>
        <position position="107"/>
    </location>
    <ligand>
        <name>substrate</name>
    </ligand>
</feature>
<feature type="active site" description="Nucleophile" evidence="6">
    <location>
        <position position="160"/>
    </location>
</feature>
<feature type="active site" description="Proton donor" evidence="6">
    <location>
        <position position="26"/>
    </location>
</feature>
<dbReference type="SUPFAM" id="SSF110581">
    <property type="entry name" value="Indigoidine synthase A-like"/>
    <property type="match status" value="1"/>
</dbReference>
<sequence>MTLHKPKLSREVAEALAAGGPVVALESTIITHGMPYPANLETALAVEDVVRENGAVPATIAVIDGELRAGLERAELEALAQAKGVVKASGRDLAVAMVRKQSAGTTVSATMLLADLAGIDIFATGGVGGVHRGAEQSFDISADLTELGRTKTAVVCAGVKSILDIAKTLEYLETQRVPVIAYGTDEFPAFFTRTSGFKADHRLDAAEEIASAMHLHHKLGTGTGLLIANPIPEEAALSNAFIDGTIADAVREAEERGIGRKELTPFLLARINELSKGESLKANIALVKNNAALAARMAVAYAALKKG</sequence>
<dbReference type="Gene3D" id="3.40.1790.10">
    <property type="entry name" value="Indigoidine synthase domain"/>
    <property type="match status" value="1"/>
</dbReference>
<dbReference type="PANTHER" id="PTHR42909">
    <property type="entry name" value="ZGC:136858"/>
    <property type="match status" value="1"/>
</dbReference>
<dbReference type="Pfam" id="PF04227">
    <property type="entry name" value="Indigoidine_A"/>
    <property type="match status" value="1"/>
</dbReference>
<evidence type="ECO:0000256" key="1">
    <source>
        <dbReference type="ARBA" id="ARBA00022723"/>
    </source>
</evidence>
<comment type="cofactor">
    <cofactor evidence="6">
        <name>Mn(2+)</name>
        <dbReference type="ChEBI" id="CHEBI:29035"/>
    </cofactor>
    <text evidence="6">Binds 1 Mn(2+) ion per subunit.</text>
</comment>
<dbReference type="InterPro" id="IPR022830">
    <property type="entry name" value="Indigdn_synthA-like"/>
</dbReference>
<evidence type="ECO:0000256" key="6">
    <source>
        <dbReference type="HAMAP-Rule" id="MF_01876"/>
    </source>
</evidence>
<protein>
    <recommendedName>
        <fullName evidence="6">Pseudouridine-5'-phosphate glycosidase</fullName>
        <shortName evidence="6">PsiMP glycosidase</shortName>
        <ecNumber evidence="6">4.2.1.70</ecNumber>
    </recommendedName>
</protein>
<dbReference type="EMBL" id="JACIEC010000001">
    <property type="protein sequence ID" value="MBB4143636.1"/>
    <property type="molecule type" value="Genomic_DNA"/>
</dbReference>
<feature type="binding site" evidence="6">
    <location>
        <begin position="141"/>
        <end position="143"/>
    </location>
    <ligand>
        <name>substrate</name>
    </ligand>
</feature>
<dbReference type="PANTHER" id="PTHR42909:SF1">
    <property type="entry name" value="CARBOHYDRATE KINASE PFKB DOMAIN-CONTAINING PROTEIN"/>
    <property type="match status" value="1"/>
</dbReference>
<evidence type="ECO:0000256" key="4">
    <source>
        <dbReference type="ARBA" id="ARBA00023239"/>
    </source>
</evidence>
<proteinExistence type="inferred from homology"/>
<name>A0A7W6LIG0_9HYPH</name>
<comment type="function">
    <text evidence="6">Catalyzes the reversible cleavage of pseudouridine 5'-phosphate (PsiMP) to ribose 5-phosphate and uracil. Functions biologically in the cleavage direction, as part of a pseudouridine degradation pathway.</text>
</comment>
<dbReference type="Proteomes" id="UP000519897">
    <property type="component" value="Unassembled WGS sequence"/>
</dbReference>
<dbReference type="GO" id="GO:0004730">
    <property type="term" value="F:pseudouridylate synthase activity"/>
    <property type="evidence" value="ECO:0007669"/>
    <property type="project" value="UniProtKB-UniRule"/>
</dbReference>
<evidence type="ECO:0000313" key="7">
    <source>
        <dbReference type="EMBL" id="MBB4143636.1"/>
    </source>
</evidence>
<comment type="caution">
    <text evidence="7">The sequence shown here is derived from an EMBL/GenBank/DDBJ whole genome shotgun (WGS) entry which is preliminary data.</text>
</comment>
<feature type="binding site" evidence="6">
    <location>
        <position position="87"/>
    </location>
    <ligand>
        <name>substrate</name>
    </ligand>
</feature>
<reference evidence="7 8" key="1">
    <citation type="submission" date="2020-08" db="EMBL/GenBank/DDBJ databases">
        <title>Genomic Encyclopedia of Type Strains, Phase IV (KMG-IV): sequencing the most valuable type-strain genomes for metagenomic binning, comparative biology and taxonomic classification.</title>
        <authorList>
            <person name="Goeker M."/>
        </authorList>
    </citation>
    <scope>NUCLEOTIDE SEQUENCE [LARGE SCALE GENOMIC DNA]</scope>
    <source>
        <strain evidence="7 8">DSM 29514</strain>
    </source>
</reference>
<comment type="subunit">
    <text evidence="6">Homotrimer.</text>
</comment>
<evidence type="ECO:0000256" key="5">
    <source>
        <dbReference type="ARBA" id="ARBA00023295"/>
    </source>
</evidence>
<evidence type="ECO:0000313" key="8">
    <source>
        <dbReference type="Proteomes" id="UP000519897"/>
    </source>
</evidence>
<gene>
    <name evidence="6" type="primary">psuG</name>
    <name evidence="7" type="ORF">GGQ72_002135</name>
</gene>
<evidence type="ECO:0000256" key="3">
    <source>
        <dbReference type="ARBA" id="ARBA00023211"/>
    </source>
</evidence>
<accession>A0A7W6LIG0</accession>
<evidence type="ECO:0000256" key="2">
    <source>
        <dbReference type="ARBA" id="ARBA00022801"/>
    </source>
</evidence>
<comment type="similarity">
    <text evidence="6">Belongs to the pseudouridine-5'-phosphate glycosidase family.</text>
</comment>
<dbReference type="RefSeq" id="WP_165133481.1">
    <property type="nucleotide sequence ID" value="NZ_CP049250.1"/>
</dbReference>
<keyword evidence="8" id="KW-1185">Reference proteome</keyword>
<feature type="binding site" evidence="6">
    <location>
        <position position="139"/>
    </location>
    <ligand>
        <name>Mn(2+)</name>
        <dbReference type="ChEBI" id="CHEBI:29035"/>
    </ligand>
</feature>
<dbReference type="InterPro" id="IPR007342">
    <property type="entry name" value="PsuG"/>
</dbReference>
<comment type="catalytic activity">
    <reaction evidence="6">
        <text>D-ribose 5-phosphate + uracil = psi-UMP + H2O</text>
        <dbReference type="Rhea" id="RHEA:18337"/>
        <dbReference type="ChEBI" id="CHEBI:15377"/>
        <dbReference type="ChEBI" id="CHEBI:17568"/>
        <dbReference type="ChEBI" id="CHEBI:58380"/>
        <dbReference type="ChEBI" id="CHEBI:78346"/>
        <dbReference type="EC" id="4.2.1.70"/>
    </reaction>
</comment>
<keyword evidence="3 6" id="KW-0464">Manganese</keyword>
<organism evidence="7 8">
    <name type="scientific">Rhizobium rhizoryzae</name>
    <dbReference type="NCBI Taxonomy" id="451876"/>
    <lineage>
        <taxon>Bacteria</taxon>
        <taxon>Pseudomonadati</taxon>
        <taxon>Pseudomonadota</taxon>
        <taxon>Alphaproteobacteria</taxon>
        <taxon>Hyphomicrobiales</taxon>
        <taxon>Rhizobiaceae</taxon>
        <taxon>Rhizobium/Agrobacterium group</taxon>
        <taxon>Rhizobium</taxon>
    </lineage>
</organism>
<keyword evidence="1 6" id="KW-0479">Metal-binding</keyword>
<dbReference type="GO" id="GO:0016798">
    <property type="term" value="F:hydrolase activity, acting on glycosyl bonds"/>
    <property type="evidence" value="ECO:0007669"/>
    <property type="project" value="UniProtKB-KW"/>
</dbReference>
<dbReference type="GO" id="GO:0046872">
    <property type="term" value="F:metal ion binding"/>
    <property type="evidence" value="ECO:0007669"/>
    <property type="project" value="UniProtKB-KW"/>
</dbReference>
<keyword evidence="4 6" id="KW-0456">Lyase</keyword>
<dbReference type="GO" id="GO:0005737">
    <property type="term" value="C:cytoplasm"/>
    <property type="evidence" value="ECO:0007669"/>
    <property type="project" value="TreeGrafter"/>
</dbReference>
<dbReference type="GO" id="GO:0046113">
    <property type="term" value="P:nucleobase catabolic process"/>
    <property type="evidence" value="ECO:0007669"/>
    <property type="project" value="UniProtKB-UniRule"/>
</dbReference>
<dbReference type="HAMAP" id="MF_01876">
    <property type="entry name" value="PsiMP_glycosidase"/>
    <property type="match status" value="1"/>
</dbReference>
<dbReference type="AlphaFoldDB" id="A0A7W6LIG0"/>